<keyword evidence="3" id="KW-0645">Protease</keyword>
<evidence type="ECO:0000313" key="3">
    <source>
        <dbReference type="EMBL" id="UUY03037.1"/>
    </source>
</evidence>
<feature type="transmembrane region" description="Helical" evidence="1">
    <location>
        <begin position="169"/>
        <end position="187"/>
    </location>
</feature>
<keyword evidence="1" id="KW-0812">Transmembrane</keyword>
<dbReference type="RefSeq" id="WP_353863552.1">
    <property type="nucleotide sequence ID" value="NZ_CP088295.1"/>
</dbReference>
<dbReference type="PANTHER" id="PTHR36435">
    <property type="entry name" value="SLR1288 PROTEIN"/>
    <property type="match status" value="1"/>
</dbReference>
<keyword evidence="3" id="KW-0378">Hydrolase</keyword>
<feature type="transmembrane region" description="Helical" evidence="1">
    <location>
        <begin position="94"/>
        <end position="116"/>
    </location>
</feature>
<name>A0ABY5PF49_9ACTN</name>
<evidence type="ECO:0000313" key="4">
    <source>
        <dbReference type="Proteomes" id="UP001058860"/>
    </source>
</evidence>
<accession>A0ABY5PF49</accession>
<reference evidence="4" key="1">
    <citation type="submission" date="2021-11" db="EMBL/GenBank/DDBJ databases">
        <title>Cultivation dependent microbiological survey of springs from the worlds oldest radium mine currently devoted to the extraction of radon-saturated water.</title>
        <authorList>
            <person name="Kapinusova G."/>
            <person name="Smrhova T."/>
            <person name="Strejcek M."/>
            <person name="Suman J."/>
            <person name="Jani K."/>
            <person name="Pajer P."/>
            <person name="Uhlik O."/>
        </authorList>
    </citation>
    <scope>NUCLEOTIDE SEQUENCE [LARGE SCALE GENOMIC DNA]</scope>
    <source>
        <strain evidence="4">J379</strain>
    </source>
</reference>
<feature type="transmembrane region" description="Helical" evidence="1">
    <location>
        <begin position="136"/>
        <end position="157"/>
    </location>
</feature>
<keyword evidence="4" id="KW-1185">Reference proteome</keyword>
<dbReference type="PANTHER" id="PTHR36435:SF1">
    <property type="entry name" value="CAAX AMINO TERMINAL PROTEASE FAMILY PROTEIN"/>
    <property type="match status" value="1"/>
</dbReference>
<feature type="domain" description="CAAX prenyl protease 2/Lysostaphin resistance protein A-like" evidence="2">
    <location>
        <begin position="138"/>
        <end position="229"/>
    </location>
</feature>
<feature type="transmembrane region" description="Helical" evidence="1">
    <location>
        <begin position="193"/>
        <end position="212"/>
    </location>
</feature>
<feature type="transmembrane region" description="Helical" evidence="1">
    <location>
        <begin position="21"/>
        <end position="44"/>
    </location>
</feature>
<organism evidence="3 4">
    <name type="scientific">Svornostia abyssi</name>
    <dbReference type="NCBI Taxonomy" id="2898438"/>
    <lineage>
        <taxon>Bacteria</taxon>
        <taxon>Bacillati</taxon>
        <taxon>Actinomycetota</taxon>
        <taxon>Thermoleophilia</taxon>
        <taxon>Solirubrobacterales</taxon>
        <taxon>Baekduiaceae</taxon>
        <taxon>Svornostia</taxon>
    </lineage>
</organism>
<dbReference type="GO" id="GO:0008237">
    <property type="term" value="F:metallopeptidase activity"/>
    <property type="evidence" value="ECO:0007669"/>
    <property type="project" value="UniProtKB-KW"/>
</dbReference>
<evidence type="ECO:0000256" key="1">
    <source>
        <dbReference type="SAM" id="Phobius"/>
    </source>
</evidence>
<sequence length="269" mass="27368">MRSQALGAPECARWPWWFAPVGVAAAFAVTGLVSAVVLGVVSAAGGDGLKDPTVASALTLLQDAAFIGVACALAASAGTLSFRALGIVPVRTPVLIGSAALALTTFLLFALLWAQLTALPREQDTLRTLGAEDGSVRLVLTAVLVILIAPVAEEVLFRGLAYRSLRNAMPAWLAAVLVGSGFGAIHYSGPDSVGVLVPLAVLGAIFCLLYEWTGSLWTPIALHIANNALAVGATSEQQAAPVVATLAGTAGVVAVVLSARRPSSLVPTV</sequence>
<feature type="transmembrane region" description="Helical" evidence="1">
    <location>
        <begin position="64"/>
        <end position="82"/>
    </location>
</feature>
<keyword evidence="3" id="KW-0482">Metalloprotease</keyword>
<evidence type="ECO:0000259" key="2">
    <source>
        <dbReference type="Pfam" id="PF02517"/>
    </source>
</evidence>
<keyword evidence="1" id="KW-0472">Membrane</keyword>
<dbReference type="InterPro" id="IPR052710">
    <property type="entry name" value="CAAX_protease"/>
</dbReference>
<dbReference type="Pfam" id="PF02517">
    <property type="entry name" value="Rce1-like"/>
    <property type="match status" value="1"/>
</dbReference>
<dbReference type="EMBL" id="CP088295">
    <property type="protein sequence ID" value="UUY03037.1"/>
    <property type="molecule type" value="Genomic_DNA"/>
</dbReference>
<protein>
    <submittedName>
        <fullName evidence="3">CPBP family intramembrane metalloprotease</fullName>
    </submittedName>
</protein>
<dbReference type="Proteomes" id="UP001058860">
    <property type="component" value="Chromosome"/>
</dbReference>
<gene>
    <name evidence="3" type="ORF">LRS13_20525</name>
</gene>
<dbReference type="InterPro" id="IPR003675">
    <property type="entry name" value="Rce1/LyrA-like_dom"/>
</dbReference>
<proteinExistence type="predicted"/>
<keyword evidence="1" id="KW-1133">Transmembrane helix</keyword>